<organism evidence="2 3">
    <name type="scientific">Dyadobacter helix</name>
    <dbReference type="NCBI Taxonomy" id="2822344"/>
    <lineage>
        <taxon>Bacteria</taxon>
        <taxon>Pseudomonadati</taxon>
        <taxon>Bacteroidota</taxon>
        <taxon>Cytophagia</taxon>
        <taxon>Cytophagales</taxon>
        <taxon>Spirosomataceae</taxon>
        <taxon>Dyadobacter</taxon>
    </lineage>
</organism>
<evidence type="ECO:0000313" key="2">
    <source>
        <dbReference type="EMBL" id="CAG5002358.1"/>
    </source>
</evidence>
<keyword evidence="1" id="KW-0732">Signal</keyword>
<evidence type="ECO:0000313" key="3">
    <source>
        <dbReference type="Proteomes" id="UP000680038"/>
    </source>
</evidence>
<evidence type="ECO:0008006" key="4">
    <source>
        <dbReference type="Google" id="ProtNLM"/>
    </source>
</evidence>
<dbReference type="RefSeq" id="WP_215239438.1">
    <property type="nucleotide sequence ID" value="NZ_CAJRAF010000002.1"/>
</dbReference>
<name>A0A916JDU8_9BACT</name>
<reference evidence="2" key="1">
    <citation type="submission" date="2021-04" db="EMBL/GenBank/DDBJ databases">
        <authorList>
            <person name="Rodrigo-Torres L."/>
            <person name="Arahal R. D."/>
            <person name="Lucena T."/>
        </authorList>
    </citation>
    <scope>NUCLEOTIDE SEQUENCE</scope>
    <source>
        <strain evidence="2">CECT 9275</strain>
    </source>
</reference>
<dbReference type="Gene3D" id="2.120.10.10">
    <property type="match status" value="1"/>
</dbReference>
<dbReference type="InterPro" id="IPR036278">
    <property type="entry name" value="Sialidase_sf"/>
</dbReference>
<dbReference type="Proteomes" id="UP000680038">
    <property type="component" value="Unassembled WGS sequence"/>
</dbReference>
<comment type="caution">
    <text evidence="2">The sequence shown here is derived from an EMBL/GenBank/DDBJ whole genome shotgun (WGS) entry which is preliminary data.</text>
</comment>
<dbReference type="AlphaFoldDB" id="A0A916JDU8"/>
<proteinExistence type="predicted"/>
<evidence type="ECO:0000256" key="1">
    <source>
        <dbReference type="SAM" id="SignalP"/>
    </source>
</evidence>
<gene>
    <name evidence="2" type="ORF">DYBT9275_02874</name>
</gene>
<keyword evidence="3" id="KW-1185">Reference proteome</keyword>
<sequence>MLKVTRYLLIFLLSGYCHTWANAAIPADSISITRVWDKEQHNAFPDLIQFKDYFYITFREGANHVGNENNGKVRIIRSKNRKDWESVALFDMDAEDVREARLSLRPDGTLMAIVAAGIFKDGKYLTLAPYVSFSDKTGTHFSTPEKTTFSKEIAPALDWIWRITWHKGIGYGIMYSVDYKMVDGKRVRTMYAQLLRTKDGKSYEKVPGVAINGSPNESTIRFDSHDNMYVLARRETDDQMGILAVSAFPYRTWEYHKLSQRLGGPNFQFMGKDRLVIGTRMHEGNAASTALHVTDLKGKILKTIKLPSGGDNSYPGMVLDKKILWVAYYSSHEGKAMIYLARVPVSDLKTK</sequence>
<protein>
    <recommendedName>
        <fullName evidence="4">Exo-alpha-sialidase</fullName>
    </recommendedName>
</protein>
<dbReference type="EMBL" id="CAJRAF010000002">
    <property type="protein sequence ID" value="CAG5002358.1"/>
    <property type="molecule type" value="Genomic_DNA"/>
</dbReference>
<accession>A0A916JDU8</accession>
<feature type="chain" id="PRO_5037043980" description="Exo-alpha-sialidase" evidence="1">
    <location>
        <begin position="24"/>
        <end position="351"/>
    </location>
</feature>
<feature type="signal peptide" evidence="1">
    <location>
        <begin position="1"/>
        <end position="23"/>
    </location>
</feature>
<dbReference type="SUPFAM" id="SSF50939">
    <property type="entry name" value="Sialidases"/>
    <property type="match status" value="1"/>
</dbReference>